<dbReference type="InterPro" id="IPR012349">
    <property type="entry name" value="Split_barrel_FMN-bd"/>
</dbReference>
<evidence type="ECO:0000256" key="1">
    <source>
        <dbReference type="ARBA" id="ARBA00001917"/>
    </source>
</evidence>
<gene>
    <name evidence="6" type="ORF">J5Y09_06990</name>
</gene>
<dbReference type="Gene3D" id="2.30.110.10">
    <property type="entry name" value="Electron Transport, Fmn-binding Protein, Chain A"/>
    <property type="match status" value="1"/>
</dbReference>
<comment type="cofactor">
    <cofactor evidence="1">
        <name>FMN</name>
        <dbReference type="ChEBI" id="CHEBI:58210"/>
    </cofactor>
</comment>
<feature type="domain" description="Flavin reductase like" evidence="5">
    <location>
        <begin position="35"/>
        <end position="185"/>
    </location>
</feature>
<evidence type="ECO:0000259" key="5">
    <source>
        <dbReference type="SMART" id="SM00903"/>
    </source>
</evidence>
<dbReference type="InterPro" id="IPR052174">
    <property type="entry name" value="Flavoredoxin"/>
</dbReference>
<feature type="region of interest" description="Disordered" evidence="4">
    <location>
        <begin position="1"/>
        <end position="21"/>
    </location>
</feature>
<evidence type="ECO:0000256" key="3">
    <source>
        <dbReference type="ARBA" id="ARBA00038054"/>
    </source>
</evidence>
<evidence type="ECO:0000313" key="6">
    <source>
        <dbReference type="EMBL" id="MBP0463650.1"/>
    </source>
</evidence>
<evidence type="ECO:0000256" key="4">
    <source>
        <dbReference type="SAM" id="MobiDB-lite"/>
    </source>
</evidence>
<reference evidence="6 7" key="1">
    <citation type="submission" date="2021-03" db="EMBL/GenBank/DDBJ databases">
        <authorList>
            <person name="So Y."/>
        </authorList>
    </citation>
    <scope>NUCLEOTIDE SEQUENCE [LARGE SCALE GENOMIC DNA]</scope>
    <source>
        <strain evidence="6 7">PWR1</strain>
    </source>
</reference>
<dbReference type="PANTHER" id="PTHR43567">
    <property type="entry name" value="FLAVOREDOXIN-RELATED-RELATED"/>
    <property type="match status" value="1"/>
</dbReference>
<name>A0ABS4AQL7_9PROT</name>
<comment type="caution">
    <text evidence="6">The sequence shown here is derived from an EMBL/GenBank/DDBJ whole genome shotgun (WGS) entry which is preliminary data.</text>
</comment>
<accession>A0ABS4AQL7</accession>
<keyword evidence="2" id="KW-0285">Flavoprotein</keyword>
<dbReference type="EMBL" id="JAGIYZ010000005">
    <property type="protein sequence ID" value="MBP0463650.1"/>
    <property type="molecule type" value="Genomic_DNA"/>
</dbReference>
<protein>
    <submittedName>
        <fullName evidence="6">Flavin reductase family protein</fullName>
    </submittedName>
</protein>
<keyword evidence="7" id="KW-1185">Reference proteome</keyword>
<dbReference type="InterPro" id="IPR002563">
    <property type="entry name" value="Flavin_Rdtase-like_dom"/>
</dbReference>
<organism evidence="6 7">
    <name type="scientific">Roseomonas nitratireducens</name>
    <dbReference type="NCBI Taxonomy" id="2820810"/>
    <lineage>
        <taxon>Bacteria</taxon>
        <taxon>Pseudomonadati</taxon>
        <taxon>Pseudomonadota</taxon>
        <taxon>Alphaproteobacteria</taxon>
        <taxon>Acetobacterales</taxon>
        <taxon>Roseomonadaceae</taxon>
        <taxon>Roseomonas</taxon>
    </lineage>
</organism>
<dbReference type="SUPFAM" id="SSF50475">
    <property type="entry name" value="FMN-binding split barrel"/>
    <property type="match status" value="1"/>
</dbReference>
<dbReference type="SMART" id="SM00903">
    <property type="entry name" value="Flavin_Reduct"/>
    <property type="match status" value="1"/>
</dbReference>
<dbReference type="Pfam" id="PF01613">
    <property type="entry name" value="Flavin_Reduct"/>
    <property type="match status" value="1"/>
</dbReference>
<evidence type="ECO:0000313" key="7">
    <source>
        <dbReference type="Proteomes" id="UP000680815"/>
    </source>
</evidence>
<evidence type="ECO:0000256" key="2">
    <source>
        <dbReference type="ARBA" id="ARBA00022630"/>
    </source>
</evidence>
<sequence>MSRRGPAPPDHAAKGRKALGTHHLRSAPLDRTYQLIEPGPVVLLATSHRGIPNVMAMSWHMMVEFTPPQIACIVSNRNHSFMALKRTKECVIAIPPAAMAKTVVGIGSCSGAEVDKVARFRLATRAARHVAAPLLPACIANLECRVVDTRMVSAYGMFVLEVVHAWTNPALRGAKTIHHQGWGTFALDGRVIRLPSGKA</sequence>
<proteinExistence type="inferred from homology"/>
<comment type="similarity">
    <text evidence="3">Belongs to the flavoredoxin family.</text>
</comment>
<dbReference type="PANTHER" id="PTHR43567:SF1">
    <property type="entry name" value="FLAVOREDOXIN"/>
    <property type="match status" value="1"/>
</dbReference>
<dbReference type="Proteomes" id="UP000680815">
    <property type="component" value="Unassembled WGS sequence"/>
</dbReference>